<evidence type="ECO:0000256" key="2">
    <source>
        <dbReference type="ARBA" id="ARBA00007783"/>
    </source>
</evidence>
<keyword evidence="4 9" id="KW-1003">Cell membrane</keyword>
<dbReference type="Proteomes" id="UP001500305">
    <property type="component" value="Unassembled WGS sequence"/>
</dbReference>
<keyword evidence="5" id="KW-0997">Cell inner membrane</keyword>
<evidence type="ECO:0000313" key="11">
    <source>
        <dbReference type="EMBL" id="GAA2237914.1"/>
    </source>
</evidence>
<evidence type="ECO:0000256" key="7">
    <source>
        <dbReference type="ARBA" id="ARBA00022989"/>
    </source>
</evidence>
<evidence type="ECO:0000256" key="4">
    <source>
        <dbReference type="ARBA" id="ARBA00022475"/>
    </source>
</evidence>
<comment type="subcellular location">
    <subcellularLocation>
        <location evidence="1">Cell inner membrane</location>
        <topology evidence="1">Multi-pass membrane protein</topology>
    </subcellularLocation>
    <subcellularLocation>
        <location evidence="9">Cell membrane</location>
        <topology evidence="9">Multi-pass membrane protein</topology>
    </subcellularLocation>
</comment>
<evidence type="ECO:0000313" key="12">
    <source>
        <dbReference type="Proteomes" id="UP001500305"/>
    </source>
</evidence>
<name>A0ABN3DP20_9ACTN</name>
<keyword evidence="12" id="KW-1185">Reference proteome</keyword>
<feature type="transmembrane region" description="Helical" evidence="9">
    <location>
        <begin position="217"/>
        <end position="235"/>
    </location>
</feature>
<dbReference type="PANTHER" id="PTHR30413">
    <property type="entry name" value="INNER MEMBRANE TRANSPORT PERMEASE"/>
    <property type="match status" value="1"/>
</dbReference>
<evidence type="ECO:0000259" key="10">
    <source>
        <dbReference type="PROSITE" id="PS51012"/>
    </source>
</evidence>
<comment type="similarity">
    <text evidence="2 9">Belongs to the ABC-2 integral membrane protein family.</text>
</comment>
<accession>A0ABN3DP20</accession>
<dbReference type="InterPro" id="IPR047817">
    <property type="entry name" value="ABC2_TM_bact-type"/>
</dbReference>
<evidence type="ECO:0000256" key="8">
    <source>
        <dbReference type="ARBA" id="ARBA00023136"/>
    </source>
</evidence>
<keyword evidence="6 9" id="KW-0812">Transmembrane</keyword>
<feature type="transmembrane region" description="Helical" evidence="9">
    <location>
        <begin position="70"/>
        <end position="91"/>
    </location>
</feature>
<protein>
    <recommendedName>
        <fullName evidence="9">Transport permease protein</fullName>
    </recommendedName>
</protein>
<dbReference type="EMBL" id="BAAATR010000006">
    <property type="protein sequence ID" value="GAA2237914.1"/>
    <property type="molecule type" value="Genomic_DNA"/>
</dbReference>
<evidence type="ECO:0000256" key="9">
    <source>
        <dbReference type="RuleBase" id="RU361157"/>
    </source>
</evidence>
<evidence type="ECO:0000256" key="1">
    <source>
        <dbReference type="ARBA" id="ARBA00004429"/>
    </source>
</evidence>
<evidence type="ECO:0000256" key="3">
    <source>
        <dbReference type="ARBA" id="ARBA00022448"/>
    </source>
</evidence>
<proteinExistence type="inferred from homology"/>
<gene>
    <name evidence="11" type="ORF">GCM10010430_18660</name>
</gene>
<reference evidence="11 12" key="1">
    <citation type="journal article" date="2019" name="Int. J. Syst. Evol. Microbiol.">
        <title>The Global Catalogue of Microorganisms (GCM) 10K type strain sequencing project: providing services to taxonomists for standard genome sequencing and annotation.</title>
        <authorList>
            <consortium name="The Broad Institute Genomics Platform"/>
            <consortium name="The Broad Institute Genome Sequencing Center for Infectious Disease"/>
            <person name="Wu L."/>
            <person name="Ma J."/>
        </authorList>
    </citation>
    <scope>NUCLEOTIDE SEQUENCE [LARGE SCALE GENOMIC DNA]</scope>
    <source>
        <strain evidence="11 12">JCM 7356</strain>
    </source>
</reference>
<evidence type="ECO:0000256" key="6">
    <source>
        <dbReference type="ARBA" id="ARBA00022692"/>
    </source>
</evidence>
<dbReference type="Pfam" id="PF01061">
    <property type="entry name" value="ABC2_membrane"/>
    <property type="match status" value="1"/>
</dbReference>
<feature type="transmembrane region" description="Helical" evidence="9">
    <location>
        <begin position="144"/>
        <end position="167"/>
    </location>
</feature>
<feature type="transmembrane region" description="Helical" evidence="9">
    <location>
        <begin position="97"/>
        <end position="114"/>
    </location>
</feature>
<evidence type="ECO:0000256" key="5">
    <source>
        <dbReference type="ARBA" id="ARBA00022519"/>
    </source>
</evidence>
<keyword evidence="8 9" id="KW-0472">Membrane</keyword>
<feature type="transmembrane region" description="Helical" evidence="9">
    <location>
        <begin position="290"/>
        <end position="310"/>
    </location>
</feature>
<dbReference type="PROSITE" id="PS51012">
    <property type="entry name" value="ABC_TM2"/>
    <property type="match status" value="1"/>
</dbReference>
<sequence>MSDFSLSTPSGADAGLTPKQLAAKYGLGVSGKRPSLPEYVRQLWARRHFILAFATARLVAQYTTAKLGQLWQVLTPLLNCSVFFLVFGVMLKSRDSIPVYLAWLCVGVFVFQFSQSAVQAGTRSIADNLGLIRALHFPRACMPVAFTVIQLQQLLISMVVLVGIVLANGQMPHMTWLLIIPALLLQCLFNAGLAMIMARVGSKASDISQLMPFILRTWMYVSGVMYSIQGAIASWPPLAKTVMSLNPATIYMDLMRYAFMPDSFSKHYYHGGKDHAGHALPQHLTLPHHIWFTASAWAVVVFVVGFVFFWKAEEEYGRG</sequence>
<feature type="domain" description="ABC transmembrane type-2" evidence="10">
    <location>
        <begin position="67"/>
        <end position="312"/>
    </location>
</feature>
<organism evidence="11 12">
    <name type="scientific">Kitasatospora cystarginea</name>
    <dbReference type="NCBI Taxonomy" id="58350"/>
    <lineage>
        <taxon>Bacteria</taxon>
        <taxon>Bacillati</taxon>
        <taxon>Actinomycetota</taxon>
        <taxon>Actinomycetes</taxon>
        <taxon>Kitasatosporales</taxon>
        <taxon>Streptomycetaceae</taxon>
        <taxon>Kitasatospora</taxon>
    </lineage>
</organism>
<dbReference type="PANTHER" id="PTHR30413:SF8">
    <property type="entry name" value="TRANSPORT PERMEASE PROTEIN"/>
    <property type="match status" value="1"/>
</dbReference>
<keyword evidence="3 9" id="KW-0813">Transport</keyword>
<feature type="transmembrane region" description="Helical" evidence="9">
    <location>
        <begin position="173"/>
        <end position="196"/>
    </location>
</feature>
<comment type="caution">
    <text evidence="11">The sequence shown here is derived from an EMBL/GenBank/DDBJ whole genome shotgun (WGS) entry which is preliminary data.</text>
</comment>
<dbReference type="InterPro" id="IPR013525">
    <property type="entry name" value="ABC2_TM"/>
</dbReference>
<keyword evidence="7 9" id="KW-1133">Transmembrane helix</keyword>